<dbReference type="RefSeq" id="WP_231044648.1">
    <property type="nucleotide sequence ID" value="NZ_CP106881.1"/>
</dbReference>
<dbReference type="SUPFAM" id="SSF46785">
    <property type="entry name" value="Winged helix' DNA-binding domain"/>
    <property type="match status" value="1"/>
</dbReference>
<sequence>MENRKTVAPVDIYQKIYNAVVEHRLLPGTKLSEERVAELFQVSRTQVRSVLQRLAMEQLVTLYPNRGAFVSQPTAQEAKDVLWIRRTLEPAAVERVIARIQSGAAPGAIKRLKAILQSEQKARAAGDRRQAVRLSGEFHVMLAELSGSPWLTRLIKELTPLTCLAILTFEAPTRAACLHDEHAQLVDAIQQGDAEAAKAIMAQHLAHIEEALNLEDLPRAELDLAEILLGD</sequence>
<dbReference type="Proteomes" id="UP001162800">
    <property type="component" value="Chromosome"/>
</dbReference>
<dbReference type="InterPro" id="IPR000524">
    <property type="entry name" value="Tscrpt_reg_HTH_GntR"/>
</dbReference>
<dbReference type="InterPro" id="IPR036390">
    <property type="entry name" value="WH_DNA-bd_sf"/>
</dbReference>
<dbReference type="Gene3D" id="1.10.10.10">
    <property type="entry name" value="Winged helix-like DNA-binding domain superfamily/Winged helix DNA-binding domain"/>
    <property type="match status" value="1"/>
</dbReference>
<keyword evidence="1" id="KW-0805">Transcription regulation</keyword>
<name>A0ABY6G9Y1_9BURK</name>
<keyword evidence="2" id="KW-0238">DNA-binding</keyword>
<dbReference type="PANTHER" id="PTHR43537">
    <property type="entry name" value="TRANSCRIPTIONAL REGULATOR, GNTR FAMILY"/>
    <property type="match status" value="1"/>
</dbReference>
<evidence type="ECO:0000256" key="3">
    <source>
        <dbReference type="ARBA" id="ARBA00023163"/>
    </source>
</evidence>
<reference evidence="5" key="1">
    <citation type="submission" date="2022-09" db="EMBL/GenBank/DDBJ databases">
        <title>The complete genome of Acidovorax sp. 5MLIR.</title>
        <authorList>
            <person name="Liu L."/>
            <person name="Yue J."/>
            <person name="Yang F."/>
            <person name="Yuan J."/>
            <person name="Li L."/>
        </authorList>
    </citation>
    <scope>NUCLEOTIDE SEQUENCE</scope>
    <source>
        <strain evidence="5">5MLIR</strain>
    </source>
</reference>
<keyword evidence="3" id="KW-0804">Transcription</keyword>
<proteinExistence type="predicted"/>
<dbReference type="SMART" id="SM00895">
    <property type="entry name" value="FCD"/>
    <property type="match status" value="1"/>
</dbReference>
<dbReference type="InterPro" id="IPR011711">
    <property type="entry name" value="GntR_C"/>
</dbReference>
<dbReference type="Gene3D" id="1.20.120.530">
    <property type="entry name" value="GntR ligand-binding domain-like"/>
    <property type="match status" value="1"/>
</dbReference>
<evidence type="ECO:0000313" key="5">
    <source>
        <dbReference type="EMBL" id="UYG51319.1"/>
    </source>
</evidence>
<organism evidence="5 6">
    <name type="scientific">Comamonas endophytica</name>
    <dbReference type="NCBI Taxonomy" id="2949090"/>
    <lineage>
        <taxon>Bacteria</taxon>
        <taxon>Pseudomonadati</taxon>
        <taxon>Pseudomonadota</taxon>
        <taxon>Betaproteobacteria</taxon>
        <taxon>Burkholderiales</taxon>
        <taxon>Comamonadaceae</taxon>
        <taxon>Comamonas</taxon>
    </lineage>
</organism>
<dbReference type="InterPro" id="IPR036388">
    <property type="entry name" value="WH-like_DNA-bd_sf"/>
</dbReference>
<accession>A0ABY6G9Y1</accession>
<dbReference type="Pfam" id="PF00392">
    <property type="entry name" value="GntR"/>
    <property type="match status" value="1"/>
</dbReference>
<dbReference type="EMBL" id="CP106881">
    <property type="protein sequence ID" value="UYG51319.1"/>
    <property type="molecule type" value="Genomic_DNA"/>
</dbReference>
<gene>
    <name evidence="5" type="ORF">M9799_14840</name>
</gene>
<dbReference type="SMART" id="SM00345">
    <property type="entry name" value="HTH_GNTR"/>
    <property type="match status" value="1"/>
</dbReference>
<dbReference type="Pfam" id="PF07729">
    <property type="entry name" value="FCD"/>
    <property type="match status" value="1"/>
</dbReference>
<evidence type="ECO:0000313" key="6">
    <source>
        <dbReference type="Proteomes" id="UP001162800"/>
    </source>
</evidence>
<keyword evidence="6" id="KW-1185">Reference proteome</keyword>
<dbReference type="PANTHER" id="PTHR43537:SF53">
    <property type="entry name" value="HTH-TYPE TRANSCRIPTIONAL REPRESSOR NANR"/>
    <property type="match status" value="1"/>
</dbReference>
<protein>
    <submittedName>
        <fullName evidence="5">GntR family transcriptional regulator</fullName>
    </submittedName>
</protein>
<evidence type="ECO:0000256" key="1">
    <source>
        <dbReference type="ARBA" id="ARBA00023015"/>
    </source>
</evidence>
<dbReference type="SUPFAM" id="SSF48008">
    <property type="entry name" value="GntR ligand-binding domain-like"/>
    <property type="match status" value="1"/>
</dbReference>
<dbReference type="PROSITE" id="PS50949">
    <property type="entry name" value="HTH_GNTR"/>
    <property type="match status" value="1"/>
</dbReference>
<dbReference type="InterPro" id="IPR008920">
    <property type="entry name" value="TF_FadR/GntR_C"/>
</dbReference>
<evidence type="ECO:0000256" key="2">
    <source>
        <dbReference type="ARBA" id="ARBA00023125"/>
    </source>
</evidence>
<evidence type="ECO:0000259" key="4">
    <source>
        <dbReference type="PROSITE" id="PS50949"/>
    </source>
</evidence>
<feature type="domain" description="HTH gntR-type" evidence="4">
    <location>
        <begin position="6"/>
        <end position="73"/>
    </location>
</feature>